<evidence type="ECO:0000313" key="6">
    <source>
        <dbReference type="Proteomes" id="UP000006190"/>
    </source>
</evidence>
<keyword evidence="6" id="KW-1185">Reference proteome</keyword>
<dbReference type="RefSeq" id="WP_006308806.1">
    <property type="nucleotide sequence ID" value="NZ_JH601133.1"/>
</dbReference>
<dbReference type="InterPro" id="IPR033120">
    <property type="entry name" value="HOTDOG_ACOT"/>
</dbReference>
<dbReference type="PANTHER" id="PTHR11049:SF24">
    <property type="entry name" value="CYTOSOLIC ACYL COENZYME A THIOESTER HYDROLASE"/>
    <property type="match status" value="1"/>
</dbReference>
<sequence length="175" mass="19781">MERPIKLCRQTRAIQTHRILPSHCNMHQTLFGGRLMEFIDNCASISVSRHTRSLCVTASMDSLNFIRPLQLSDSTCVETYVSGVGTTSVEVFVKVIGERLETGERYLAATAFLTFVTVPKNGQKVIAPGIKAESPEEILVTSGYEERRQRRLAAKEADQRFNQEINIHQPWLTEE</sequence>
<dbReference type="PANTHER" id="PTHR11049">
    <property type="entry name" value="ACYL COENZYME A THIOESTER HYDROLASE"/>
    <property type="match status" value="1"/>
</dbReference>
<dbReference type="PROSITE" id="PS51770">
    <property type="entry name" value="HOTDOG_ACOT"/>
    <property type="match status" value="1"/>
</dbReference>
<comment type="caution">
    <text evidence="5">The sequence shown here is derived from an EMBL/GenBank/DDBJ whole genome shotgun (WGS) entry which is preliminary data.</text>
</comment>
<dbReference type="SUPFAM" id="SSF54637">
    <property type="entry name" value="Thioesterase/thiol ester dehydrase-isomerase"/>
    <property type="match status" value="1"/>
</dbReference>
<evidence type="ECO:0000256" key="3">
    <source>
        <dbReference type="PROSITE-ProRule" id="PRU01106"/>
    </source>
</evidence>
<dbReference type="AlphaFoldDB" id="H3NIU0"/>
<name>H3NIU0_9LACT</name>
<evidence type="ECO:0000256" key="1">
    <source>
        <dbReference type="ARBA" id="ARBA00010458"/>
    </source>
</evidence>
<dbReference type="EMBL" id="AGEG01000009">
    <property type="protein sequence ID" value="EHR37218.1"/>
    <property type="molecule type" value="Genomic_DNA"/>
</dbReference>
<evidence type="ECO:0000256" key="2">
    <source>
        <dbReference type="ARBA" id="ARBA00022801"/>
    </source>
</evidence>
<dbReference type="STRING" id="883113.HMPREF9708_00779"/>
<dbReference type="CDD" id="cd03442">
    <property type="entry name" value="BFIT_BACH"/>
    <property type="match status" value="1"/>
</dbReference>
<dbReference type="HOGENOM" id="CLU_050164_3_1_9"/>
<dbReference type="Gene3D" id="3.10.129.10">
    <property type="entry name" value="Hotdog Thioesterase"/>
    <property type="match status" value="1"/>
</dbReference>
<protein>
    <recommendedName>
        <fullName evidence="4">HotDog ACOT-type domain-containing protein</fullName>
    </recommendedName>
</protein>
<dbReference type="eggNOG" id="COG1607">
    <property type="taxonomic scope" value="Bacteria"/>
</dbReference>
<dbReference type="GO" id="GO:0006637">
    <property type="term" value="P:acyl-CoA metabolic process"/>
    <property type="evidence" value="ECO:0007669"/>
    <property type="project" value="TreeGrafter"/>
</dbReference>
<organism evidence="5 6">
    <name type="scientific">Facklamia languida CCUG 37842</name>
    <dbReference type="NCBI Taxonomy" id="883113"/>
    <lineage>
        <taxon>Bacteria</taxon>
        <taxon>Bacillati</taxon>
        <taxon>Bacillota</taxon>
        <taxon>Bacilli</taxon>
        <taxon>Lactobacillales</taxon>
        <taxon>Aerococcaceae</taxon>
        <taxon>Facklamia</taxon>
    </lineage>
</organism>
<reference evidence="5 6" key="1">
    <citation type="submission" date="2012-01" db="EMBL/GenBank/DDBJ databases">
        <title>The Genome Sequence of Facklamia languida CCUG 37842.</title>
        <authorList>
            <consortium name="The Broad Institute Genome Sequencing Platform"/>
            <person name="Earl A."/>
            <person name="Ward D."/>
            <person name="Feldgarden M."/>
            <person name="Gevers D."/>
            <person name="Huys G."/>
            <person name="Young S.K."/>
            <person name="Zeng Q."/>
            <person name="Gargeya S."/>
            <person name="Fitzgerald M."/>
            <person name="Haas B."/>
            <person name="Abouelleil A."/>
            <person name="Alvarado L."/>
            <person name="Arachchi H.M."/>
            <person name="Berlin A."/>
            <person name="Chapman S.B."/>
            <person name="Gearin G."/>
            <person name="Goldberg J."/>
            <person name="Griggs A."/>
            <person name="Gujja S."/>
            <person name="Hansen M."/>
            <person name="Heiman D."/>
            <person name="Howarth C."/>
            <person name="Larimer J."/>
            <person name="Lui A."/>
            <person name="MacDonald P.J.P."/>
            <person name="McCowen C."/>
            <person name="Montmayeur A."/>
            <person name="Murphy C."/>
            <person name="Neiman D."/>
            <person name="Pearson M."/>
            <person name="Priest M."/>
            <person name="Roberts A."/>
            <person name="Saif S."/>
            <person name="Shea T."/>
            <person name="Sisk P."/>
            <person name="Stolte C."/>
            <person name="Sykes S."/>
            <person name="Wortman J."/>
            <person name="Nusbaum C."/>
            <person name="Birren B."/>
        </authorList>
    </citation>
    <scope>NUCLEOTIDE SEQUENCE [LARGE SCALE GENOMIC DNA]</scope>
    <source>
        <strain evidence="5 6">CCUG 37842</strain>
    </source>
</reference>
<dbReference type="GO" id="GO:0005829">
    <property type="term" value="C:cytosol"/>
    <property type="evidence" value="ECO:0007669"/>
    <property type="project" value="TreeGrafter"/>
</dbReference>
<dbReference type="PATRIC" id="fig|883113.3.peg.777"/>
<accession>H3NIU0</accession>
<evidence type="ECO:0000313" key="5">
    <source>
        <dbReference type="EMBL" id="EHR37218.1"/>
    </source>
</evidence>
<gene>
    <name evidence="5" type="ORF">HMPREF9708_00779</name>
</gene>
<dbReference type="Pfam" id="PF03061">
    <property type="entry name" value="4HBT"/>
    <property type="match status" value="1"/>
</dbReference>
<dbReference type="GO" id="GO:0009062">
    <property type="term" value="P:fatty acid catabolic process"/>
    <property type="evidence" value="ECO:0007669"/>
    <property type="project" value="TreeGrafter"/>
</dbReference>
<evidence type="ECO:0000259" key="4">
    <source>
        <dbReference type="PROSITE" id="PS51770"/>
    </source>
</evidence>
<dbReference type="InterPro" id="IPR029069">
    <property type="entry name" value="HotDog_dom_sf"/>
</dbReference>
<dbReference type="GO" id="GO:0052816">
    <property type="term" value="F:long-chain fatty acyl-CoA hydrolase activity"/>
    <property type="evidence" value="ECO:0007669"/>
    <property type="project" value="TreeGrafter"/>
</dbReference>
<dbReference type="InterPro" id="IPR006683">
    <property type="entry name" value="Thioestr_dom"/>
</dbReference>
<dbReference type="Proteomes" id="UP000006190">
    <property type="component" value="Unassembled WGS sequence"/>
</dbReference>
<proteinExistence type="inferred from homology"/>
<keyword evidence="2 3" id="KW-0378">Hydrolase</keyword>
<comment type="similarity">
    <text evidence="1">Belongs to the acyl coenzyme A hydrolase family.</text>
</comment>
<feature type="domain" description="HotDog ACOT-type" evidence="4">
    <location>
        <begin position="9"/>
        <end position="121"/>
    </location>
</feature>
<dbReference type="InterPro" id="IPR040170">
    <property type="entry name" value="Cytosol_ACT"/>
</dbReference>